<keyword evidence="2" id="KW-1185">Reference proteome</keyword>
<gene>
    <name evidence="1" type="ORF">CC80DRAFT_489670</name>
</gene>
<dbReference type="Proteomes" id="UP000800035">
    <property type="component" value="Unassembled WGS sequence"/>
</dbReference>
<proteinExistence type="predicted"/>
<sequence>MDKTYASRLALRRQLIRDHHDEIIAWTPVVAPAVHELYTWLTSTYLPQRFPTVFTLQPKHLLNRVTNETLPLDPCSTEEALQILGGNIDDEFLFLLPIGEDGEDHGKYRLEGFVTCFPSGFSTKQKLGLKLADIHAPVPGYVHRLEKSMDRFFASLPVGRVVKRQNWSVTNDARLFATTGNHMSETEFSSSAANAGSVGDGEGIDLRQTRLRCERQTVHRLPRTGAVVFAFKTYQYPVEELRDEGVGEELAMAIEGLGEGNVPGMTVYKRQVVWGEKVKRFLRGEIGVDD</sequence>
<evidence type="ECO:0000313" key="2">
    <source>
        <dbReference type="Proteomes" id="UP000800035"/>
    </source>
</evidence>
<name>A0A6A5U6E5_9PLEO</name>
<dbReference type="OrthoDB" id="5043642at2759"/>
<protein>
    <submittedName>
        <fullName evidence="1">Uncharacterized protein</fullName>
    </submittedName>
</protein>
<organism evidence="1 2">
    <name type="scientific">Byssothecium circinans</name>
    <dbReference type="NCBI Taxonomy" id="147558"/>
    <lineage>
        <taxon>Eukaryota</taxon>
        <taxon>Fungi</taxon>
        <taxon>Dikarya</taxon>
        <taxon>Ascomycota</taxon>
        <taxon>Pezizomycotina</taxon>
        <taxon>Dothideomycetes</taxon>
        <taxon>Pleosporomycetidae</taxon>
        <taxon>Pleosporales</taxon>
        <taxon>Massarineae</taxon>
        <taxon>Massarinaceae</taxon>
        <taxon>Byssothecium</taxon>
    </lineage>
</organism>
<reference evidence="1" key="1">
    <citation type="journal article" date="2020" name="Stud. Mycol.">
        <title>101 Dothideomycetes genomes: a test case for predicting lifestyles and emergence of pathogens.</title>
        <authorList>
            <person name="Haridas S."/>
            <person name="Albert R."/>
            <person name="Binder M."/>
            <person name="Bloem J."/>
            <person name="Labutti K."/>
            <person name="Salamov A."/>
            <person name="Andreopoulos B."/>
            <person name="Baker S."/>
            <person name="Barry K."/>
            <person name="Bills G."/>
            <person name="Bluhm B."/>
            <person name="Cannon C."/>
            <person name="Castanera R."/>
            <person name="Culley D."/>
            <person name="Daum C."/>
            <person name="Ezra D."/>
            <person name="Gonzalez J."/>
            <person name="Henrissat B."/>
            <person name="Kuo A."/>
            <person name="Liang C."/>
            <person name="Lipzen A."/>
            <person name="Lutzoni F."/>
            <person name="Magnuson J."/>
            <person name="Mondo S."/>
            <person name="Nolan M."/>
            <person name="Ohm R."/>
            <person name="Pangilinan J."/>
            <person name="Park H.-J."/>
            <person name="Ramirez L."/>
            <person name="Alfaro M."/>
            <person name="Sun H."/>
            <person name="Tritt A."/>
            <person name="Yoshinaga Y."/>
            <person name="Zwiers L.-H."/>
            <person name="Turgeon B."/>
            <person name="Goodwin S."/>
            <person name="Spatafora J."/>
            <person name="Crous P."/>
            <person name="Grigoriev I."/>
        </authorList>
    </citation>
    <scope>NUCLEOTIDE SEQUENCE</scope>
    <source>
        <strain evidence="1">CBS 675.92</strain>
    </source>
</reference>
<dbReference type="AlphaFoldDB" id="A0A6A5U6E5"/>
<dbReference type="Pfam" id="PF11927">
    <property type="entry name" value="HODM_asu-like"/>
    <property type="match status" value="1"/>
</dbReference>
<dbReference type="EMBL" id="ML976984">
    <property type="protein sequence ID" value="KAF1959549.1"/>
    <property type="molecule type" value="Genomic_DNA"/>
</dbReference>
<accession>A0A6A5U6E5</accession>
<evidence type="ECO:0000313" key="1">
    <source>
        <dbReference type="EMBL" id="KAF1959549.1"/>
    </source>
</evidence>
<dbReference type="InterPro" id="IPR021848">
    <property type="entry name" value="HODM_asu-like"/>
</dbReference>